<comment type="caution">
    <text evidence="3">The sequence shown here is derived from an EMBL/GenBank/DDBJ whole genome shotgun (WGS) entry which is preliminary data.</text>
</comment>
<accession>A0AA39VTI4</accession>
<organism evidence="3 4">
    <name type="scientific">Acer saccharum</name>
    <name type="common">Sugar maple</name>
    <dbReference type="NCBI Taxonomy" id="4024"/>
    <lineage>
        <taxon>Eukaryota</taxon>
        <taxon>Viridiplantae</taxon>
        <taxon>Streptophyta</taxon>
        <taxon>Embryophyta</taxon>
        <taxon>Tracheophyta</taxon>
        <taxon>Spermatophyta</taxon>
        <taxon>Magnoliopsida</taxon>
        <taxon>eudicotyledons</taxon>
        <taxon>Gunneridae</taxon>
        <taxon>Pentapetalae</taxon>
        <taxon>rosids</taxon>
        <taxon>malvids</taxon>
        <taxon>Sapindales</taxon>
        <taxon>Sapindaceae</taxon>
        <taxon>Hippocastanoideae</taxon>
        <taxon>Acereae</taxon>
        <taxon>Acer</taxon>
    </lineage>
</organism>
<sequence>MEAMEKSLNRLKGNNSEQQKRVALLQMAERGLQRVRFGFMMGSGSNEHQSHESLAANAAVPASNKSNSSECKEGVVSLASTVEKIMKNLRLEITQLRRSLDESRSDNERLQSLTAKQAKTIEENMLYIKELEDRERGC</sequence>
<keyword evidence="1" id="KW-0175">Coiled coil</keyword>
<feature type="region of interest" description="Disordered" evidence="2">
    <location>
        <begin position="42"/>
        <end position="71"/>
    </location>
</feature>
<feature type="coiled-coil region" evidence="1">
    <location>
        <begin position="79"/>
        <end position="113"/>
    </location>
</feature>
<gene>
    <name evidence="3" type="ORF">LWI29_032810</name>
</gene>
<keyword evidence="4" id="KW-1185">Reference proteome</keyword>
<dbReference type="PANTHER" id="PTHR34937">
    <property type="entry name" value="OS08G0559800 PROTEIN"/>
    <property type="match status" value="1"/>
</dbReference>
<dbReference type="EMBL" id="JAUESC010000004">
    <property type="protein sequence ID" value="KAK0598239.1"/>
    <property type="molecule type" value="Genomic_DNA"/>
</dbReference>
<protein>
    <submittedName>
        <fullName evidence="3">Uncharacterized protein</fullName>
    </submittedName>
</protein>
<feature type="coiled-coil region" evidence="1">
    <location>
        <begin position="1"/>
        <end position="28"/>
    </location>
</feature>
<evidence type="ECO:0000256" key="1">
    <source>
        <dbReference type="SAM" id="Coils"/>
    </source>
</evidence>
<dbReference type="AlphaFoldDB" id="A0AA39VTI4"/>
<proteinExistence type="predicted"/>
<reference evidence="3" key="1">
    <citation type="journal article" date="2022" name="Plant J.">
        <title>Strategies of tolerance reflected in two North American maple genomes.</title>
        <authorList>
            <person name="McEvoy S.L."/>
            <person name="Sezen U.U."/>
            <person name="Trouern-Trend A."/>
            <person name="McMahon S.M."/>
            <person name="Schaberg P.G."/>
            <person name="Yang J."/>
            <person name="Wegrzyn J.L."/>
            <person name="Swenson N.G."/>
        </authorList>
    </citation>
    <scope>NUCLEOTIDE SEQUENCE</scope>
    <source>
        <strain evidence="3">NS2018</strain>
    </source>
</reference>
<evidence type="ECO:0000256" key="2">
    <source>
        <dbReference type="SAM" id="MobiDB-lite"/>
    </source>
</evidence>
<dbReference type="InterPro" id="IPR040300">
    <property type="entry name" value="At3g49055-like"/>
</dbReference>
<dbReference type="PANTHER" id="PTHR34937:SF2">
    <property type="entry name" value="OS08G0559800 PROTEIN"/>
    <property type="match status" value="1"/>
</dbReference>
<name>A0AA39VTI4_ACESA</name>
<evidence type="ECO:0000313" key="3">
    <source>
        <dbReference type="EMBL" id="KAK0598239.1"/>
    </source>
</evidence>
<reference evidence="3" key="2">
    <citation type="submission" date="2023-06" db="EMBL/GenBank/DDBJ databases">
        <authorList>
            <person name="Swenson N.G."/>
            <person name="Wegrzyn J.L."/>
            <person name="Mcevoy S.L."/>
        </authorList>
    </citation>
    <scope>NUCLEOTIDE SEQUENCE</scope>
    <source>
        <strain evidence="3">NS2018</strain>
        <tissue evidence="3">Leaf</tissue>
    </source>
</reference>
<dbReference type="Proteomes" id="UP001168877">
    <property type="component" value="Unassembled WGS sequence"/>
</dbReference>
<evidence type="ECO:0000313" key="4">
    <source>
        <dbReference type="Proteomes" id="UP001168877"/>
    </source>
</evidence>